<dbReference type="Pfam" id="PF01435">
    <property type="entry name" value="Peptidase_M48"/>
    <property type="match status" value="1"/>
</dbReference>
<dbReference type="PANTHER" id="PTHR22726:SF1">
    <property type="entry name" value="METALLOENDOPEPTIDASE OMA1, MITOCHONDRIAL"/>
    <property type="match status" value="1"/>
</dbReference>
<dbReference type="InterPro" id="IPR019734">
    <property type="entry name" value="TPR_rpt"/>
</dbReference>
<dbReference type="Gene3D" id="3.30.2010.10">
    <property type="entry name" value="Metalloproteases ('zincins'), catalytic domain"/>
    <property type="match status" value="1"/>
</dbReference>
<gene>
    <name evidence="10" type="ordered locus">LI0607</name>
</gene>
<organism evidence="10 11">
    <name type="scientific">Lawsonia intracellularis (strain PHE/MN1-00)</name>
    <dbReference type="NCBI Taxonomy" id="363253"/>
    <lineage>
        <taxon>Bacteria</taxon>
        <taxon>Pseudomonadati</taxon>
        <taxon>Thermodesulfobacteriota</taxon>
        <taxon>Desulfovibrionia</taxon>
        <taxon>Desulfovibrionales</taxon>
        <taxon>Desulfovibrionaceae</taxon>
        <taxon>Lawsonia</taxon>
    </lineage>
</organism>
<dbReference type="SUPFAM" id="SSF48452">
    <property type="entry name" value="TPR-like"/>
    <property type="match status" value="1"/>
</dbReference>
<evidence type="ECO:0000256" key="6">
    <source>
        <dbReference type="ARBA" id="ARBA00023049"/>
    </source>
</evidence>
<dbReference type="eggNOG" id="COG4783">
    <property type="taxonomic scope" value="Bacteria"/>
</dbReference>
<evidence type="ECO:0000313" key="11">
    <source>
        <dbReference type="Proteomes" id="UP000002430"/>
    </source>
</evidence>
<dbReference type="GO" id="GO:0051603">
    <property type="term" value="P:proteolysis involved in protein catabolic process"/>
    <property type="evidence" value="ECO:0007669"/>
    <property type="project" value="TreeGrafter"/>
</dbReference>
<feature type="domain" description="Peptidase M48" evidence="9">
    <location>
        <begin position="93"/>
        <end position="276"/>
    </location>
</feature>
<dbReference type="EMBL" id="AM180252">
    <property type="protein sequence ID" value="CAJ54661.1"/>
    <property type="molecule type" value="Genomic_DNA"/>
</dbReference>
<keyword evidence="3" id="KW-0479">Metal-binding</keyword>
<comment type="cofactor">
    <cofactor evidence="1">
        <name>Zn(2+)</name>
        <dbReference type="ChEBI" id="CHEBI:29105"/>
    </cofactor>
</comment>
<name>Q1MQR6_LAWIP</name>
<evidence type="ECO:0000256" key="8">
    <source>
        <dbReference type="SAM" id="Phobius"/>
    </source>
</evidence>
<dbReference type="Proteomes" id="UP000002430">
    <property type="component" value="Chromosome"/>
</dbReference>
<keyword evidence="4" id="KW-0378">Hydrolase</keyword>
<keyword evidence="8" id="KW-1133">Transmembrane helix</keyword>
<keyword evidence="8" id="KW-0812">Transmembrane</keyword>
<evidence type="ECO:0000313" key="10">
    <source>
        <dbReference type="EMBL" id="CAJ54661.1"/>
    </source>
</evidence>
<evidence type="ECO:0000259" key="9">
    <source>
        <dbReference type="Pfam" id="PF01435"/>
    </source>
</evidence>
<dbReference type="AlphaFoldDB" id="Q1MQR6"/>
<dbReference type="InterPro" id="IPR051156">
    <property type="entry name" value="Mito/Outer_Membr_Metalloprot"/>
</dbReference>
<keyword evidence="8" id="KW-0472">Membrane</keyword>
<dbReference type="SMART" id="SM00028">
    <property type="entry name" value="TPR"/>
    <property type="match status" value="3"/>
</dbReference>
<dbReference type="STRING" id="363253.LI0607"/>
<dbReference type="RefSeq" id="WP_011526690.1">
    <property type="nucleotide sequence ID" value="NC_008011.1"/>
</dbReference>
<feature type="transmembrane region" description="Helical" evidence="8">
    <location>
        <begin position="30"/>
        <end position="55"/>
    </location>
</feature>
<dbReference type="InterPro" id="IPR001915">
    <property type="entry name" value="Peptidase_M48"/>
</dbReference>
<keyword evidence="11" id="KW-1185">Reference proteome</keyword>
<dbReference type="OrthoDB" id="9810445at2"/>
<keyword evidence="6" id="KW-0482">Metalloprotease</keyword>
<dbReference type="KEGG" id="lip:LI0607"/>
<dbReference type="GO" id="GO:0046872">
    <property type="term" value="F:metal ion binding"/>
    <property type="evidence" value="ECO:0007669"/>
    <property type="project" value="UniProtKB-KW"/>
</dbReference>
<dbReference type="InterPro" id="IPR011990">
    <property type="entry name" value="TPR-like_helical_dom_sf"/>
</dbReference>
<dbReference type="Pfam" id="PF14559">
    <property type="entry name" value="TPR_19"/>
    <property type="match status" value="1"/>
</dbReference>
<protein>
    <submittedName>
        <fullName evidence="10">Zn-dependent protease, contains TPR repeats</fullName>
    </submittedName>
</protein>
<evidence type="ECO:0000256" key="2">
    <source>
        <dbReference type="ARBA" id="ARBA00022670"/>
    </source>
</evidence>
<dbReference type="HOGENOM" id="CLU_030556_2_0_7"/>
<accession>Q1MQR6</accession>
<dbReference type="PANTHER" id="PTHR22726">
    <property type="entry name" value="METALLOENDOPEPTIDASE OMA1"/>
    <property type="match status" value="1"/>
</dbReference>
<dbReference type="CDD" id="cd07333">
    <property type="entry name" value="M48C_bepA_like"/>
    <property type="match status" value="1"/>
</dbReference>
<keyword evidence="7" id="KW-0802">TPR repeat</keyword>
<evidence type="ECO:0000256" key="3">
    <source>
        <dbReference type="ARBA" id="ARBA00022723"/>
    </source>
</evidence>
<evidence type="ECO:0000256" key="7">
    <source>
        <dbReference type="PROSITE-ProRule" id="PRU00339"/>
    </source>
</evidence>
<evidence type="ECO:0000256" key="4">
    <source>
        <dbReference type="ARBA" id="ARBA00022801"/>
    </source>
</evidence>
<evidence type="ECO:0000256" key="1">
    <source>
        <dbReference type="ARBA" id="ARBA00001947"/>
    </source>
</evidence>
<dbReference type="GO" id="GO:0016020">
    <property type="term" value="C:membrane"/>
    <property type="evidence" value="ECO:0007669"/>
    <property type="project" value="TreeGrafter"/>
</dbReference>
<keyword evidence="2 10" id="KW-0645">Protease</keyword>
<dbReference type="GO" id="GO:0004222">
    <property type="term" value="F:metalloendopeptidase activity"/>
    <property type="evidence" value="ECO:0007669"/>
    <property type="project" value="InterPro"/>
</dbReference>
<keyword evidence="5" id="KW-0862">Zinc</keyword>
<evidence type="ECO:0000256" key="5">
    <source>
        <dbReference type="ARBA" id="ARBA00022833"/>
    </source>
</evidence>
<proteinExistence type="predicted"/>
<feature type="repeat" description="TPR" evidence="7">
    <location>
        <begin position="357"/>
        <end position="390"/>
    </location>
</feature>
<reference evidence="10 11" key="1">
    <citation type="submission" date="2005-11" db="EMBL/GenBank/DDBJ databases">
        <title>The complete genome sequence of Lawsonia intracellularis: the causative agent of proliferative enteropathy.</title>
        <authorList>
            <person name="Kaur K."/>
            <person name="Zhang Q."/>
            <person name="Beckler D."/>
            <person name="Munir S."/>
            <person name="Li L."/>
            <person name="Kinsley K."/>
            <person name="Herron L."/>
            <person name="Peterson A."/>
            <person name="May B."/>
            <person name="Singh S."/>
            <person name="Gebhart C."/>
            <person name="Kapur V."/>
        </authorList>
    </citation>
    <scope>NUCLEOTIDE SEQUENCE [LARGE SCALE GENOMIC DNA]</scope>
    <source>
        <strain evidence="10 11">PHE/MN1-00</strain>
    </source>
</reference>
<dbReference type="Gene3D" id="1.25.40.10">
    <property type="entry name" value="Tetratricopeptide repeat domain"/>
    <property type="match status" value="1"/>
</dbReference>
<sequence>MKCHILIDWLRTVLTLLHNIFYKKLLPFSYIKVVIFSCCTIVLFSTSLILTPIYASGLFSSMGLKEELELGKKFNLLVRSQMAVVEDPEIVGYIQSIVDQLAASMPPQPFQFKASVVLNNSVNAFAIPGGYVFVNTGLIMNMENESELVGALAHELAHVTQRHIARRMERAQIVNVASILGALASVFLGGGNTTGAVFAGSLAAGQTAMLNYSRSDETEADQIGLQYLVKAGFKPQGMEEAFEKIRRKQWASGASTPEYLSTHPDIGERINEIHSRVASLPQSIQARVENNKRFKRVRTLIWARYGEPETAYWLFTKSGEKDCLALMGLGILAERKNKIKVAEDAFHKAVVCAPNDALILRETGMFYYNRGDGTQSIQFLKKALSLDSKDVLAQFFYARALDDAGNSTEAQTYYKQLLKILPEDAEVHYIYGRSLGQSGNVFEAYIHLAYSALYQNDIKKFTLWSEKARSLAKTSEQENQLKSLMKIHEERVEITTQE</sequence>
<dbReference type="PROSITE" id="PS50005">
    <property type="entry name" value="TPR"/>
    <property type="match status" value="1"/>
</dbReference>